<dbReference type="Gene3D" id="3.20.20.140">
    <property type="entry name" value="Metal-dependent hydrolases"/>
    <property type="match status" value="1"/>
</dbReference>
<dbReference type="InterPro" id="IPR032466">
    <property type="entry name" value="Metal_Hydrolase"/>
</dbReference>
<feature type="domain" description="Amidohydrolase 3" evidence="1">
    <location>
        <begin position="44"/>
        <end position="503"/>
    </location>
</feature>
<dbReference type="Gene3D" id="2.30.40.10">
    <property type="entry name" value="Urease, subunit C, domain 1"/>
    <property type="match status" value="1"/>
</dbReference>
<organism evidence="2 3">
    <name type="scientific">Prauserella cavernicola</name>
    <dbReference type="NCBI Taxonomy" id="2800127"/>
    <lineage>
        <taxon>Bacteria</taxon>
        <taxon>Bacillati</taxon>
        <taxon>Actinomycetota</taxon>
        <taxon>Actinomycetes</taxon>
        <taxon>Pseudonocardiales</taxon>
        <taxon>Pseudonocardiaceae</taxon>
        <taxon>Prauserella</taxon>
    </lineage>
</organism>
<dbReference type="Proteomes" id="UP000635245">
    <property type="component" value="Unassembled WGS sequence"/>
</dbReference>
<dbReference type="Gene3D" id="3.30.1490.130">
    <property type="entry name" value="D-aminoacylase. Domain 3"/>
    <property type="match status" value="1"/>
</dbReference>
<dbReference type="CDD" id="cd01297">
    <property type="entry name" value="D-aminoacylase"/>
    <property type="match status" value="1"/>
</dbReference>
<evidence type="ECO:0000313" key="3">
    <source>
        <dbReference type="Proteomes" id="UP000635245"/>
    </source>
</evidence>
<dbReference type="GO" id="GO:0016812">
    <property type="term" value="F:hydrolase activity, acting on carbon-nitrogen (but not peptide) bonds, in cyclic amides"/>
    <property type="evidence" value="ECO:0007669"/>
    <property type="project" value="TreeGrafter"/>
</dbReference>
<dbReference type="EMBL" id="JAENJH010000006">
    <property type="protein sequence ID" value="MBK1787365.1"/>
    <property type="molecule type" value="Genomic_DNA"/>
</dbReference>
<dbReference type="AlphaFoldDB" id="A0A934QVM8"/>
<proteinExistence type="predicted"/>
<reference evidence="2" key="1">
    <citation type="submission" date="2020-12" db="EMBL/GenBank/DDBJ databases">
        <title>Prauserella sp. ASG 168, a novel actinomycete isolated from cave rock.</title>
        <authorList>
            <person name="Suriyachadkun C."/>
        </authorList>
    </citation>
    <scope>NUCLEOTIDE SEQUENCE</scope>
    <source>
        <strain evidence="2">ASG 168</strain>
    </source>
</reference>
<protein>
    <submittedName>
        <fullName evidence="2">D-aminoacylase</fullName>
    </submittedName>
</protein>
<dbReference type="GO" id="GO:0005829">
    <property type="term" value="C:cytosol"/>
    <property type="evidence" value="ECO:0007669"/>
    <property type="project" value="TreeGrafter"/>
</dbReference>
<accession>A0A934QVM8</accession>
<dbReference type="PANTHER" id="PTHR11647">
    <property type="entry name" value="HYDRANTOINASE/DIHYDROPYRIMIDINASE FAMILY MEMBER"/>
    <property type="match status" value="1"/>
</dbReference>
<comment type="caution">
    <text evidence="2">The sequence shown here is derived from an EMBL/GenBank/DDBJ whole genome shotgun (WGS) entry which is preliminary data.</text>
</comment>
<dbReference type="InterPro" id="IPR023100">
    <property type="entry name" value="D-aminoacylase_insert_dom_sf"/>
</dbReference>
<name>A0A934QVM8_9PSEU</name>
<evidence type="ECO:0000259" key="1">
    <source>
        <dbReference type="Pfam" id="PF07969"/>
    </source>
</evidence>
<dbReference type="Pfam" id="PF07969">
    <property type="entry name" value="Amidohydro_3"/>
    <property type="match status" value="1"/>
</dbReference>
<dbReference type="GO" id="GO:0016811">
    <property type="term" value="F:hydrolase activity, acting on carbon-nitrogen (but not peptide) bonds, in linear amides"/>
    <property type="evidence" value="ECO:0007669"/>
    <property type="project" value="InterPro"/>
</dbReference>
<dbReference type="SUPFAM" id="SSF51556">
    <property type="entry name" value="Metallo-dependent hydrolases"/>
    <property type="match status" value="1"/>
</dbReference>
<gene>
    <name evidence="2" type="ORF">JHE00_23835</name>
</gene>
<sequence>MTEHEIVIRGGEIIDGSGAPRVRADIGITGDRISGIGPGLDGAETVDAGGMVVAPGFIDLHSHADFTLESSPHATTQLHQGVTTLLVGNCGFSPFPVVGGLPPRLPVHGHELSWDWKDAAGFGGALERARPAVNVGLQIGHGAVRHAVLGGEDRPPSTDELDHMRQLVADAARGGALGFSSGLIYAPGLFGGADEIEELARVAARHGMLYSTHMRNETDRLVEAVTEAIRTAERSGVRLEISHLKCMGRANHGSVHEALRLIETAMQRGVDVGADVYPYTASSTGLMSRLAPWAVDGGAAALLDRLADPRTRERIAAELRDRFAADIDPDGIVLAELSPGRYADAVGRSLEDLATGASGDAADVALDVLAEHQAQVGIVNHAMAEADVEAVLRHPAVAVASDGWTMDARGEGMPHPRSFGTFSRVLGRYVRERGVLTLEEAIRKMTSLPAERLRLADRGLLRHGTAADIVVFDPETVLDRSTYLDPWRLSEGVHAVVLNGVPVLRDGVATGARSGRILGREHGVSVAAGAWRG</sequence>
<dbReference type="InterPro" id="IPR011059">
    <property type="entry name" value="Metal-dep_hydrolase_composite"/>
</dbReference>
<evidence type="ECO:0000313" key="2">
    <source>
        <dbReference type="EMBL" id="MBK1787365.1"/>
    </source>
</evidence>
<dbReference type="PANTHER" id="PTHR11647:SF1">
    <property type="entry name" value="COLLAPSIN RESPONSE MEDIATOR PROTEIN"/>
    <property type="match status" value="1"/>
</dbReference>
<dbReference type="InterPro" id="IPR050378">
    <property type="entry name" value="Metallo-dep_Hydrolases_sf"/>
</dbReference>
<dbReference type="InterPro" id="IPR013108">
    <property type="entry name" value="Amidohydro_3"/>
</dbReference>
<dbReference type="SUPFAM" id="SSF51338">
    <property type="entry name" value="Composite domain of metallo-dependent hydrolases"/>
    <property type="match status" value="1"/>
</dbReference>
<dbReference type="RefSeq" id="WP_200321894.1">
    <property type="nucleotide sequence ID" value="NZ_JAENJH010000006.1"/>
</dbReference>
<keyword evidence="3" id="KW-1185">Reference proteome</keyword>